<feature type="region of interest" description="Disordered" evidence="1">
    <location>
        <begin position="135"/>
        <end position="154"/>
    </location>
</feature>
<evidence type="ECO:0000313" key="2">
    <source>
        <dbReference type="EMBL" id="MED6172768.1"/>
    </source>
</evidence>
<protein>
    <submittedName>
        <fullName evidence="2">Uncharacterized protein</fullName>
    </submittedName>
</protein>
<proteinExistence type="predicted"/>
<gene>
    <name evidence="2" type="ORF">PIB30_053054</name>
</gene>
<name>A0ABU6VJE0_9FABA</name>
<reference evidence="2 3" key="1">
    <citation type="journal article" date="2023" name="Plants (Basel)">
        <title>Bridging the Gap: Combining Genomics and Transcriptomics Approaches to Understand Stylosanthes scabra, an Orphan Legume from the Brazilian Caatinga.</title>
        <authorList>
            <person name="Ferreira-Neto J.R.C."/>
            <person name="da Silva M.D."/>
            <person name="Binneck E."/>
            <person name="de Melo N.F."/>
            <person name="da Silva R.H."/>
            <person name="de Melo A.L.T.M."/>
            <person name="Pandolfi V."/>
            <person name="Bustamante F.O."/>
            <person name="Brasileiro-Vidal A.C."/>
            <person name="Benko-Iseppon A.M."/>
        </authorList>
    </citation>
    <scope>NUCLEOTIDE SEQUENCE [LARGE SCALE GENOMIC DNA]</scope>
    <source>
        <tissue evidence="2">Leaves</tissue>
    </source>
</reference>
<organism evidence="2 3">
    <name type="scientific">Stylosanthes scabra</name>
    <dbReference type="NCBI Taxonomy" id="79078"/>
    <lineage>
        <taxon>Eukaryota</taxon>
        <taxon>Viridiplantae</taxon>
        <taxon>Streptophyta</taxon>
        <taxon>Embryophyta</taxon>
        <taxon>Tracheophyta</taxon>
        <taxon>Spermatophyta</taxon>
        <taxon>Magnoliopsida</taxon>
        <taxon>eudicotyledons</taxon>
        <taxon>Gunneridae</taxon>
        <taxon>Pentapetalae</taxon>
        <taxon>rosids</taxon>
        <taxon>fabids</taxon>
        <taxon>Fabales</taxon>
        <taxon>Fabaceae</taxon>
        <taxon>Papilionoideae</taxon>
        <taxon>50 kb inversion clade</taxon>
        <taxon>dalbergioids sensu lato</taxon>
        <taxon>Dalbergieae</taxon>
        <taxon>Pterocarpus clade</taxon>
        <taxon>Stylosanthes</taxon>
    </lineage>
</organism>
<accession>A0ABU6VJE0</accession>
<sequence>MEEYRSKPFLGVIRVHQGCRAGGCAVEDNVTRDRQRRNSGICRRRQTNRMRAYVTINLQVGNNGCRDEVVRHRKVPGCRMLPIVSDNLRFKFISFDKWPPEKMFFRQTPPHILFLPVLALLMSLRAPVHFSSLKRTSPHKRHGVPNPHSSLTSLTTAVPPARTASPFYSHRIPYSHHNA</sequence>
<dbReference type="EMBL" id="JASCZI010151425">
    <property type="protein sequence ID" value="MED6172768.1"/>
    <property type="molecule type" value="Genomic_DNA"/>
</dbReference>
<evidence type="ECO:0000313" key="3">
    <source>
        <dbReference type="Proteomes" id="UP001341840"/>
    </source>
</evidence>
<keyword evidence="3" id="KW-1185">Reference proteome</keyword>
<dbReference type="Proteomes" id="UP001341840">
    <property type="component" value="Unassembled WGS sequence"/>
</dbReference>
<comment type="caution">
    <text evidence="2">The sequence shown here is derived from an EMBL/GenBank/DDBJ whole genome shotgun (WGS) entry which is preliminary data.</text>
</comment>
<evidence type="ECO:0000256" key="1">
    <source>
        <dbReference type="SAM" id="MobiDB-lite"/>
    </source>
</evidence>